<dbReference type="EMBL" id="JACNYL010000001">
    <property type="protein sequence ID" value="MBD1420175.1"/>
    <property type="molecule type" value="Genomic_DNA"/>
</dbReference>
<comment type="subcellular location">
    <subcellularLocation>
        <location evidence="1">Cell outer membrane</location>
    </subcellularLocation>
</comment>
<evidence type="ECO:0000256" key="6">
    <source>
        <dbReference type="SAM" id="SignalP"/>
    </source>
</evidence>
<feature type="domain" description="SusD-like N-terminal" evidence="8">
    <location>
        <begin position="91"/>
        <end position="206"/>
    </location>
</feature>
<keyword evidence="5" id="KW-0998">Cell outer membrane</keyword>
<proteinExistence type="inferred from homology"/>
<dbReference type="RefSeq" id="WP_190311972.1">
    <property type="nucleotide sequence ID" value="NZ_JACNYL010000001.1"/>
</dbReference>
<evidence type="ECO:0000256" key="2">
    <source>
        <dbReference type="ARBA" id="ARBA00006275"/>
    </source>
</evidence>
<protein>
    <submittedName>
        <fullName evidence="9">RagB/SusD family nutrient uptake outer membrane protein</fullName>
    </submittedName>
</protein>
<dbReference type="Gene3D" id="1.25.40.390">
    <property type="match status" value="1"/>
</dbReference>
<keyword evidence="4" id="KW-0472">Membrane</keyword>
<dbReference type="Pfam" id="PF14322">
    <property type="entry name" value="SusD-like_3"/>
    <property type="match status" value="1"/>
</dbReference>
<dbReference type="InterPro" id="IPR011990">
    <property type="entry name" value="TPR-like_helical_dom_sf"/>
</dbReference>
<gene>
    <name evidence="9" type="ORF">H8B21_01200</name>
</gene>
<dbReference type="SUPFAM" id="SSF48452">
    <property type="entry name" value="TPR-like"/>
    <property type="match status" value="1"/>
</dbReference>
<sequence>MKKTIILFSLVFSLNACNYLDVVPDNVATINNAFTMRSMAERYLFTCYSYLPQHAGPYQGDPALNGGDEIWYYSYIFTDANPTAFRIALGEQNITNPYINFWDGTQYGSPLFQALRDCNIFLENINSVPDMTEIEKRRWSAEVKFLKAYYHFWLLRCYGPIPLIKENLSISATPEDVRVTRRPVDECVTYIAELLDEAAENLPEIILFELEERGRATKPMAKAVKAQLLVMAASPLFNGNPDYAQIRNHDGEQLFTAQFDNQKWILAADACREAIELAHDAGHALYYFNPSLSVHPISEVTRTELNIRNSVTERWNPEIIWGNPNSRAQQIQQRSQPRVFPDAAHQTATDGRYAATLKMAELYHSKNGVPINEDLQYDYTNRLDLRLATDDDRLYIQPGKETAILHFDREPRFYASLGFDTGRWYGQGRYDDTDNFYITAKAQEIAGIAAYKFSVTGYWPKKLVNYLNVASANGYSIQQYPWPVIRLANLYLLYAEALNEADGVEDDILYWVDQIRERAGLNPVKQSWSNFSRQPSKPTTKAGRRDIIHTERLIELAFEGQRFWDLRRWKKAEDELNKPITGWNIEGITAQDYYRIRTLWNQTFTKRDYLWPLREQTLLENNALVQNYGW</sequence>
<dbReference type="InterPro" id="IPR012944">
    <property type="entry name" value="SusD_RagB_dom"/>
</dbReference>
<evidence type="ECO:0000313" key="10">
    <source>
        <dbReference type="Proteomes" id="UP000651112"/>
    </source>
</evidence>
<evidence type="ECO:0000256" key="1">
    <source>
        <dbReference type="ARBA" id="ARBA00004442"/>
    </source>
</evidence>
<evidence type="ECO:0000256" key="3">
    <source>
        <dbReference type="ARBA" id="ARBA00022729"/>
    </source>
</evidence>
<feature type="chain" id="PRO_5046664599" evidence="6">
    <location>
        <begin position="19"/>
        <end position="630"/>
    </location>
</feature>
<dbReference type="Pfam" id="PF07980">
    <property type="entry name" value="SusD_RagB"/>
    <property type="match status" value="1"/>
</dbReference>
<comment type="caution">
    <text evidence="9">The sequence shown here is derived from an EMBL/GenBank/DDBJ whole genome shotgun (WGS) entry which is preliminary data.</text>
</comment>
<dbReference type="Proteomes" id="UP000651112">
    <property type="component" value="Unassembled WGS sequence"/>
</dbReference>
<organism evidence="9 10">
    <name type="scientific">Sphingobacterium chuzhouense</name>
    <dbReference type="NCBI Taxonomy" id="1742264"/>
    <lineage>
        <taxon>Bacteria</taxon>
        <taxon>Pseudomonadati</taxon>
        <taxon>Bacteroidota</taxon>
        <taxon>Sphingobacteriia</taxon>
        <taxon>Sphingobacteriales</taxon>
        <taxon>Sphingobacteriaceae</taxon>
        <taxon>Sphingobacterium</taxon>
    </lineage>
</organism>
<evidence type="ECO:0000256" key="5">
    <source>
        <dbReference type="ARBA" id="ARBA00023237"/>
    </source>
</evidence>
<dbReference type="InterPro" id="IPR033985">
    <property type="entry name" value="SusD-like_N"/>
</dbReference>
<evidence type="ECO:0000313" key="9">
    <source>
        <dbReference type="EMBL" id="MBD1420175.1"/>
    </source>
</evidence>
<evidence type="ECO:0000259" key="7">
    <source>
        <dbReference type="Pfam" id="PF07980"/>
    </source>
</evidence>
<evidence type="ECO:0000259" key="8">
    <source>
        <dbReference type="Pfam" id="PF14322"/>
    </source>
</evidence>
<feature type="domain" description="RagB/SusD" evidence="7">
    <location>
        <begin position="317"/>
        <end position="630"/>
    </location>
</feature>
<keyword evidence="3 6" id="KW-0732">Signal</keyword>
<name>A0ABR7XLX5_9SPHI</name>
<reference evidence="9 10" key="1">
    <citation type="submission" date="2020-08" db="EMBL/GenBank/DDBJ databases">
        <title>Sphingobacterium sp. DN00404 isolated from aquaculture water.</title>
        <authorList>
            <person name="Zhang M."/>
        </authorList>
    </citation>
    <scope>NUCLEOTIDE SEQUENCE [LARGE SCALE GENOMIC DNA]</scope>
    <source>
        <strain evidence="9 10">KCTC 42746</strain>
    </source>
</reference>
<keyword evidence="10" id="KW-1185">Reference proteome</keyword>
<accession>A0ABR7XLX5</accession>
<feature type="signal peptide" evidence="6">
    <location>
        <begin position="1"/>
        <end position="18"/>
    </location>
</feature>
<comment type="similarity">
    <text evidence="2">Belongs to the SusD family.</text>
</comment>
<evidence type="ECO:0000256" key="4">
    <source>
        <dbReference type="ARBA" id="ARBA00023136"/>
    </source>
</evidence>